<evidence type="ECO:0000313" key="2">
    <source>
        <dbReference type="Proteomes" id="UP001597201"/>
    </source>
</evidence>
<evidence type="ECO:0000313" key="1">
    <source>
        <dbReference type="EMBL" id="MFD1315886.1"/>
    </source>
</evidence>
<sequence>MITLGIDIGGTGIKGAPVDLATGELTQERFRIETPRPATPEKIAEKIHEIAQHFNWTGSVGCGFPTPFYHGKCLSGGNLHPDWTNVHVEKLFEKATGLDVHVINDADAAGLAEMNFGVGVGKKGLVAVITLGTGIGSGLFFNGELIPNTELGHLVYKNKPFEKYAADSIRKKKSLSYKKWGNRLNKYFQRVELILSPDLIIVGGGASKYFDKYQRKIKINAPIIPAENKNEAGIIGAALASKLAKN</sequence>
<name>A0ABW3Y3S3_9FLAO</name>
<keyword evidence="1" id="KW-0808">Transferase</keyword>
<dbReference type="CDD" id="cd24058">
    <property type="entry name" value="ASKHA_NBD_ROK_PPGK"/>
    <property type="match status" value="1"/>
</dbReference>
<comment type="caution">
    <text evidence="1">The sequence shown here is derived from an EMBL/GenBank/DDBJ whole genome shotgun (WGS) entry which is preliminary data.</text>
</comment>
<reference evidence="2" key="1">
    <citation type="journal article" date="2019" name="Int. J. Syst. Evol. Microbiol.">
        <title>The Global Catalogue of Microorganisms (GCM) 10K type strain sequencing project: providing services to taxonomists for standard genome sequencing and annotation.</title>
        <authorList>
            <consortium name="The Broad Institute Genomics Platform"/>
            <consortium name="The Broad Institute Genome Sequencing Center for Infectious Disease"/>
            <person name="Wu L."/>
            <person name="Ma J."/>
        </authorList>
    </citation>
    <scope>NUCLEOTIDE SEQUENCE [LARGE SCALE GENOMIC DNA]</scope>
    <source>
        <strain evidence="2">CCUG 61485</strain>
    </source>
</reference>
<proteinExistence type="predicted"/>
<dbReference type="NCBIfam" id="NF045942">
    <property type="entry name" value="PolPhglucPhase"/>
    <property type="match status" value="1"/>
</dbReference>
<keyword evidence="2" id="KW-1185">Reference proteome</keyword>
<accession>A0ABW3Y3S3</accession>
<dbReference type="EC" id="2.7.1.63" evidence="1"/>
<dbReference type="PANTHER" id="PTHR18964">
    <property type="entry name" value="ROK (REPRESSOR, ORF, KINASE) FAMILY"/>
    <property type="match status" value="1"/>
</dbReference>
<dbReference type="Pfam" id="PF00480">
    <property type="entry name" value="ROK"/>
    <property type="match status" value="1"/>
</dbReference>
<protein>
    <submittedName>
        <fullName evidence="1">Polyphosphate--glucose phosphotransferase</fullName>
        <ecNumber evidence="1">2.7.1.63</ecNumber>
    </submittedName>
</protein>
<dbReference type="InterPro" id="IPR000600">
    <property type="entry name" value="ROK"/>
</dbReference>
<dbReference type="GO" id="GO:0047330">
    <property type="term" value="F:polyphosphate-glucose phosphotransferase activity"/>
    <property type="evidence" value="ECO:0007669"/>
    <property type="project" value="UniProtKB-EC"/>
</dbReference>
<dbReference type="SUPFAM" id="SSF53067">
    <property type="entry name" value="Actin-like ATPase domain"/>
    <property type="match status" value="1"/>
</dbReference>
<organism evidence="1 2">
    <name type="scientific">Namhaeicola litoreus</name>
    <dbReference type="NCBI Taxonomy" id="1052145"/>
    <lineage>
        <taxon>Bacteria</taxon>
        <taxon>Pseudomonadati</taxon>
        <taxon>Bacteroidota</taxon>
        <taxon>Flavobacteriia</taxon>
        <taxon>Flavobacteriales</taxon>
        <taxon>Flavobacteriaceae</taxon>
        <taxon>Namhaeicola</taxon>
    </lineage>
</organism>
<dbReference type="InterPro" id="IPR043129">
    <property type="entry name" value="ATPase_NBD"/>
</dbReference>
<gene>
    <name evidence="1" type="primary">ppgK</name>
    <name evidence="1" type="ORF">ACFQ39_09675</name>
</gene>
<dbReference type="Proteomes" id="UP001597201">
    <property type="component" value="Unassembled WGS sequence"/>
</dbReference>
<dbReference type="EMBL" id="JBHTMY010000003">
    <property type="protein sequence ID" value="MFD1315886.1"/>
    <property type="molecule type" value="Genomic_DNA"/>
</dbReference>
<dbReference type="RefSeq" id="WP_377178486.1">
    <property type="nucleotide sequence ID" value="NZ_JBHTMY010000003.1"/>
</dbReference>
<dbReference type="Gene3D" id="3.30.420.40">
    <property type="match status" value="2"/>
</dbReference>
<dbReference type="PANTHER" id="PTHR18964:SF146">
    <property type="entry name" value="POLYPHOSPHATE GLUCOKINASE"/>
    <property type="match status" value="1"/>
</dbReference>